<dbReference type="Pfam" id="PF01592">
    <property type="entry name" value="NifU_N"/>
    <property type="match status" value="1"/>
</dbReference>
<dbReference type="Proteomes" id="UP000594468">
    <property type="component" value="Chromosome"/>
</dbReference>
<dbReference type="GO" id="GO:0016226">
    <property type="term" value="P:iron-sulfur cluster assembly"/>
    <property type="evidence" value="ECO:0007669"/>
    <property type="project" value="InterPro"/>
</dbReference>
<dbReference type="RefSeq" id="WP_195169168.1">
    <property type="nucleotide sequence ID" value="NZ_CP062983.1"/>
</dbReference>
<dbReference type="PANTHER" id="PTHR10093">
    <property type="entry name" value="IRON-SULFUR CLUSTER ASSEMBLY ENZYME NIFU HOMOLOG"/>
    <property type="match status" value="1"/>
</dbReference>
<dbReference type="CDD" id="cd06664">
    <property type="entry name" value="IscU_like"/>
    <property type="match status" value="1"/>
</dbReference>
<feature type="domain" description="NIF system FeS cluster assembly NifU N-terminal" evidence="1">
    <location>
        <begin position="5"/>
        <end position="115"/>
    </location>
</feature>
<organism evidence="2 3">
    <name type="scientific">Phototrophicus methaneseepsis</name>
    <dbReference type="NCBI Taxonomy" id="2710758"/>
    <lineage>
        <taxon>Bacteria</taxon>
        <taxon>Bacillati</taxon>
        <taxon>Chloroflexota</taxon>
        <taxon>Candidatus Thermofontia</taxon>
        <taxon>Phototrophicales</taxon>
        <taxon>Phototrophicaceae</taxon>
        <taxon>Phototrophicus</taxon>
    </lineage>
</organism>
<dbReference type="InterPro" id="IPR002871">
    <property type="entry name" value="NIF_FeS_clus_asmbl_NifU_N"/>
</dbReference>
<dbReference type="EMBL" id="CP062983">
    <property type="protein sequence ID" value="QPC81095.1"/>
    <property type="molecule type" value="Genomic_DNA"/>
</dbReference>
<accession>A0A7S8E680</accession>
<name>A0A7S8E680_9CHLR</name>
<gene>
    <name evidence="2" type="ORF">G4Y79_15435</name>
</gene>
<evidence type="ECO:0000313" key="3">
    <source>
        <dbReference type="Proteomes" id="UP000594468"/>
    </source>
</evidence>
<keyword evidence="3" id="KW-1185">Reference proteome</keyword>
<proteinExistence type="predicted"/>
<dbReference type="SUPFAM" id="SSF82649">
    <property type="entry name" value="SufE/NifU"/>
    <property type="match status" value="1"/>
</dbReference>
<dbReference type="GO" id="GO:0051536">
    <property type="term" value="F:iron-sulfur cluster binding"/>
    <property type="evidence" value="ECO:0007669"/>
    <property type="project" value="InterPro"/>
</dbReference>
<evidence type="ECO:0000313" key="2">
    <source>
        <dbReference type="EMBL" id="QPC81095.1"/>
    </source>
</evidence>
<dbReference type="KEGG" id="pmet:G4Y79_15435"/>
<reference evidence="2 3" key="1">
    <citation type="submission" date="2020-02" db="EMBL/GenBank/DDBJ databases">
        <authorList>
            <person name="Zheng R.K."/>
            <person name="Sun C.M."/>
        </authorList>
    </citation>
    <scope>NUCLEOTIDE SEQUENCE [LARGE SCALE GENOMIC DNA]</scope>
    <source>
        <strain evidence="3">rifampicinis</strain>
    </source>
</reference>
<evidence type="ECO:0000259" key="1">
    <source>
        <dbReference type="Pfam" id="PF01592"/>
    </source>
</evidence>
<dbReference type="Gene3D" id="3.90.1010.10">
    <property type="match status" value="1"/>
</dbReference>
<dbReference type="AlphaFoldDB" id="A0A7S8E680"/>
<protein>
    <submittedName>
        <fullName evidence="2">Iron-sulfur cluster assembly scaffold protein</fullName>
    </submittedName>
</protein>
<sequence length="134" mass="15170">MHDIYRELILDHAQYRRNWGLLDPNDFDHEEHNPLCGDHLHLTMRVDDEGIIREVGWDGSGCAISQASASMLGERLVGMPLAEARKINKQDILDEIGIPLTINRVKCALLSLKVLIVGSLGQGEWERIEDEEDD</sequence>
<dbReference type="GO" id="GO:0005506">
    <property type="term" value="F:iron ion binding"/>
    <property type="evidence" value="ECO:0007669"/>
    <property type="project" value="InterPro"/>
</dbReference>